<feature type="chain" id="PRO_5032714290" evidence="1">
    <location>
        <begin position="23"/>
        <end position="260"/>
    </location>
</feature>
<evidence type="ECO:0000256" key="1">
    <source>
        <dbReference type="SAM" id="SignalP"/>
    </source>
</evidence>
<dbReference type="Proteomes" id="UP000601435">
    <property type="component" value="Unassembled WGS sequence"/>
</dbReference>
<organism evidence="2 3">
    <name type="scientific">Symbiodinium necroappetens</name>
    <dbReference type="NCBI Taxonomy" id="1628268"/>
    <lineage>
        <taxon>Eukaryota</taxon>
        <taxon>Sar</taxon>
        <taxon>Alveolata</taxon>
        <taxon>Dinophyceae</taxon>
        <taxon>Suessiales</taxon>
        <taxon>Symbiodiniaceae</taxon>
        <taxon>Symbiodinium</taxon>
    </lineage>
</organism>
<dbReference type="EMBL" id="CAJNJA010020063">
    <property type="protein sequence ID" value="CAE7454836.1"/>
    <property type="molecule type" value="Genomic_DNA"/>
</dbReference>
<evidence type="ECO:0000313" key="3">
    <source>
        <dbReference type="Proteomes" id="UP000601435"/>
    </source>
</evidence>
<proteinExistence type="predicted"/>
<comment type="caution">
    <text evidence="2">The sequence shown here is derived from an EMBL/GenBank/DDBJ whole genome shotgun (WGS) entry which is preliminary data.</text>
</comment>
<sequence>MNFNFTLVLQIFCSNFLLQSFGAVARGTLVTVVVDSLGLTFPGRLWKSCSETSPGWSVSTATSARSADRRGVCEAHTSNAHRATSCFTSIGGRIPAGSARSIAPCGSLKNLMLHLSWRRAALEATNFMGSLYTRISMVRPSLDTTLLLSKTDKGACGTGWTTTRCQKCHGPWSRNSEPISFSILRRQCLCHHAKMASANHLQGQSRMTRMAWAKEQQGGVSKRSAACLWQARRSLDFSNKMRGDVPTRRLRQCRRQHPRA</sequence>
<feature type="signal peptide" evidence="1">
    <location>
        <begin position="1"/>
        <end position="22"/>
    </location>
</feature>
<name>A0A812RSW4_9DINO</name>
<dbReference type="AlphaFoldDB" id="A0A812RSW4"/>
<reference evidence="2" key="1">
    <citation type="submission" date="2021-02" db="EMBL/GenBank/DDBJ databases">
        <authorList>
            <person name="Dougan E. K."/>
            <person name="Rhodes N."/>
            <person name="Thang M."/>
            <person name="Chan C."/>
        </authorList>
    </citation>
    <scope>NUCLEOTIDE SEQUENCE</scope>
</reference>
<keyword evidence="1" id="KW-0732">Signal</keyword>
<evidence type="ECO:0000313" key="2">
    <source>
        <dbReference type="EMBL" id="CAE7454836.1"/>
    </source>
</evidence>
<accession>A0A812RSW4</accession>
<protein>
    <submittedName>
        <fullName evidence="2">UBP18 protein</fullName>
    </submittedName>
</protein>
<keyword evidence="3" id="KW-1185">Reference proteome</keyword>
<gene>
    <name evidence="2" type="primary">UBP18</name>
    <name evidence="2" type="ORF">SNEC2469_LOCUS12636</name>
</gene>